<dbReference type="AlphaFoldDB" id="W4PAF2"/>
<proteinExistence type="predicted"/>
<dbReference type="Proteomes" id="UP000018861">
    <property type="component" value="Unassembled WGS sequence"/>
</dbReference>
<sequence>MGRFYKTIILCRLLSAGPESNAVLFLHVFAGNTGPYYEVFESNAVLFLHVFAGNMGPYYEVFESNAVLFMPAASGKGRYKLFRTKLKRFLLLF</sequence>
<evidence type="ECO:0000313" key="1">
    <source>
        <dbReference type="EMBL" id="GAE16134.1"/>
    </source>
</evidence>
<protein>
    <submittedName>
        <fullName evidence="1">Uncharacterized protein</fullName>
    </submittedName>
</protein>
<reference evidence="1 2" key="1">
    <citation type="journal article" date="2014" name="Genome Announc.">
        <title>Draft Genome Sequences of Three Strains of Bacteroides pyogenes Isolated from a Cat and Swine.</title>
        <authorList>
            <person name="Sakamoto M."/>
            <person name="Oshima K."/>
            <person name="Suda W."/>
            <person name="Kitamura K."/>
            <person name="Iida T."/>
            <person name="Hattori M."/>
            <person name="Ohkuma M."/>
        </authorList>
    </citation>
    <scope>NUCLEOTIDE SEQUENCE [LARGE SCALE GENOMIC DNA]</scope>
    <source>
        <strain evidence="1 2">JCM 6292</strain>
    </source>
</reference>
<dbReference type="EMBL" id="BAIQ01000028">
    <property type="protein sequence ID" value="GAE16134.1"/>
    <property type="molecule type" value="Genomic_DNA"/>
</dbReference>
<accession>W4PAF2</accession>
<comment type="caution">
    <text evidence="1">The sequence shown here is derived from an EMBL/GenBank/DDBJ whole genome shotgun (WGS) entry which is preliminary data.</text>
</comment>
<name>W4PAF2_9BACE</name>
<gene>
    <name evidence="1" type="ORF">JCM6292_2523</name>
</gene>
<evidence type="ECO:0000313" key="2">
    <source>
        <dbReference type="Proteomes" id="UP000018861"/>
    </source>
</evidence>
<organism evidence="1 2">
    <name type="scientific">Bacteroides pyogenes JCM 6292</name>
    <dbReference type="NCBI Taxonomy" id="1235809"/>
    <lineage>
        <taxon>Bacteria</taxon>
        <taxon>Pseudomonadati</taxon>
        <taxon>Bacteroidota</taxon>
        <taxon>Bacteroidia</taxon>
        <taxon>Bacteroidales</taxon>
        <taxon>Bacteroidaceae</taxon>
        <taxon>Bacteroides</taxon>
    </lineage>
</organism>